<keyword evidence="2" id="KW-1185">Reference proteome</keyword>
<accession>A0A067SQK2</accession>
<sequence length="188" mass="21593">MRIDGDLLHLGSAFKMRKVWAGYYSMINDFFTNAERSVMYHVSASRYRDLAMFFVDILADQNNPFPKFHLQDDKIESAALDLLLAILSRIPMDSELTKYLQAKPIERGAGYFSNLEKRRDVALEIKGYIKKQECIIAEVSNLESDMAAPCDGEKNHSPSTQPENLTKKLPPFWIKVTRNWLPSWLEGS</sequence>
<dbReference type="EMBL" id="KL142386">
    <property type="protein sequence ID" value="KDR73181.1"/>
    <property type="molecule type" value="Genomic_DNA"/>
</dbReference>
<organism evidence="1 2">
    <name type="scientific">Galerina marginata (strain CBS 339.88)</name>
    <dbReference type="NCBI Taxonomy" id="685588"/>
    <lineage>
        <taxon>Eukaryota</taxon>
        <taxon>Fungi</taxon>
        <taxon>Dikarya</taxon>
        <taxon>Basidiomycota</taxon>
        <taxon>Agaricomycotina</taxon>
        <taxon>Agaricomycetes</taxon>
        <taxon>Agaricomycetidae</taxon>
        <taxon>Agaricales</taxon>
        <taxon>Agaricineae</taxon>
        <taxon>Strophariaceae</taxon>
        <taxon>Galerina</taxon>
    </lineage>
</organism>
<dbReference type="AlphaFoldDB" id="A0A067SQK2"/>
<dbReference type="HOGENOM" id="CLU_1441144_0_0_1"/>
<dbReference type="Proteomes" id="UP000027222">
    <property type="component" value="Unassembled WGS sequence"/>
</dbReference>
<name>A0A067SQK2_GALM3</name>
<protein>
    <submittedName>
        <fullName evidence="1">Uncharacterized protein</fullName>
    </submittedName>
</protein>
<proteinExistence type="predicted"/>
<evidence type="ECO:0000313" key="2">
    <source>
        <dbReference type="Proteomes" id="UP000027222"/>
    </source>
</evidence>
<evidence type="ECO:0000313" key="1">
    <source>
        <dbReference type="EMBL" id="KDR73181.1"/>
    </source>
</evidence>
<gene>
    <name evidence="1" type="ORF">GALMADRAFT_723689</name>
</gene>
<reference evidence="2" key="1">
    <citation type="journal article" date="2014" name="Proc. Natl. Acad. Sci. U.S.A.">
        <title>Extensive sampling of basidiomycete genomes demonstrates inadequacy of the white-rot/brown-rot paradigm for wood decay fungi.</title>
        <authorList>
            <person name="Riley R."/>
            <person name="Salamov A.A."/>
            <person name="Brown D.W."/>
            <person name="Nagy L.G."/>
            <person name="Floudas D."/>
            <person name="Held B.W."/>
            <person name="Levasseur A."/>
            <person name="Lombard V."/>
            <person name="Morin E."/>
            <person name="Otillar R."/>
            <person name="Lindquist E.A."/>
            <person name="Sun H."/>
            <person name="LaButti K.M."/>
            <person name="Schmutz J."/>
            <person name="Jabbour D."/>
            <person name="Luo H."/>
            <person name="Baker S.E."/>
            <person name="Pisabarro A.G."/>
            <person name="Walton J.D."/>
            <person name="Blanchette R.A."/>
            <person name="Henrissat B."/>
            <person name="Martin F."/>
            <person name="Cullen D."/>
            <person name="Hibbett D.S."/>
            <person name="Grigoriev I.V."/>
        </authorList>
    </citation>
    <scope>NUCLEOTIDE SEQUENCE [LARGE SCALE GENOMIC DNA]</scope>
    <source>
        <strain evidence="2">CBS 339.88</strain>
    </source>
</reference>